<dbReference type="Proteomes" id="UP000783588">
    <property type="component" value="Unassembled WGS sequence"/>
</dbReference>
<feature type="binding site" evidence="7">
    <location>
        <position position="16"/>
    </location>
    <ligand>
        <name>ADP-alpha-D-glucose</name>
        <dbReference type="ChEBI" id="CHEBI:57498"/>
    </ligand>
</feature>
<gene>
    <name evidence="7 10" type="primary">glgA</name>
    <name evidence="10" type="ORF">KQI75_07185</name>
</gene>
<evidence type="ECO:0000256" key="7">
    <source>
        <dbReference type="HAMAP-Rule" id="MF_00484"/>
    </source>
</evidence>
<feature type="domain" description="Starch synthase catalytic" evidence="9">
    <location>
        <begin position="3"/>
        <end position="239"/>
    </location>
</feature>
<dbReference type="PANTHER" id="PTHR45825:SF11">
    <property type="entry name" value="ALPHA AMYLASE DOMAIN-CONTAINING PROTEIN"/>
    <property type="match status" value="1"/>
</dbReference>
<evidence type="ECO:0000256" key="1">
    <source>
        <dbReference type="ARBA" id="ARBA00001478"/>
    </source>
</evidence>
<dbReference type="InterPro" id="IPR011835">
    <property type="entry name" value="GS/SS"/>
</dbReference>
<evidence type="ECO:0000259" key="8">
    <source>
        <dbReference type="Pfam" id="PF00534"/>
    </source>
</evidence>
<dbReference type="RefSeq" id="WP_216470062.1">
    <property type="nucleotide sequence ID" value="NZ_JAHLQI010000003.1"/>
</dbReference>
<dbReference type="GO" id="GO:0009011">
    <property type="term" value="F:alpha-1,4-glucan glucosyltransferase (ADP-glucose donor) activity"/>
    <property type="evidence" value="ECO:0007669"/>
    <property type="project" value="UniProtKB-EC"/>
</dbReference>
<dbReference type="NCBIfam" id="TIGR02095">
    <property type="entry name" value="glgA"/>
    <property type="match status" value="1"/>
</dbReference>
<accession>A0ABS6EU61</accession>
<name>A0ABS6EU61_9FIRM</name>
<dbReference type="NCBIfam" id="NF001898">
    <property type="entry name" value="PRK00654.1-1"/>
    <property type="match status" value="1"/>
</dbReference>
<dbReference type="CDD" id="cd03791">
    <property type="entry name" value="GT5_Glycogen_synthase_DULL1-like"/>
    <property type="match status" value="1"/>
</dbReference>
<evidence type="ECO:0000256" key="6">
    <source>
        <dbReference type="ARBA" id="ARBA00023056"/>
    </source>
</evidence>
<evidence type="ECO:0000256" key="3">
    <source>
        <dbReference type="ARBA" id="ARBA00010281"/>
    </source>
</evidence>
<evidence type="ECO:0000259" key="9">
    <source>
        <dbReference type="Pfam" id="PF08323"/>
    </source>
</evidence>
<evidence type="ECO:0000313" key="10">
    <source>
        <dbReference type="EMBL" id="MBU5490404.1"/>
    </source>
</evidence>
<comment type="pathway">
    <text evidence="7">Glycan biosynthesis; glycogen biosynthesis.</text>
</comment>
<dbReference type="InterPro" id="IPR013534">
    <property type="entry name" value="Starch_synth_cat_dom"/>
</dbReference>
<comment type="caution">
    <text evidence="10">The sequence shown here is derived from an EMBL/GenBank/DDBJ whole genome shotgun (WGS) entry which is preliminary data.</text>
</comment>
<comment type="function">
    <text evidence="2 7">Synthesizes alpha-1,4-glucan chains using ADP-glucose.</text>
</comment>
<dbReference type="EC" id="2.4.1.21" evidence="7"/>
<keyword evidence="4 7" id="KW-0328">Glycosyltransferase</keyword>
<dbReference type="EMBL" id="JAHLQI010000003">
    <property type="protein sequence ID" value="MBU5490404.1"/>
    <property type="molecule type" value="Genomic_DNA"/>
</dbReference>
<feature type="domain" description="Glycosyl transferase family 1" evidence="8">
    <location>
        <begin position="298"/>
        <end position="437"/>
    </location>
</feature>
<comment type="similarity">
    <text evidence="3 7">Belongs to the glycosyltransferase 1 family. Bacterial/plant glycogen synthase subfamily.</text>
</comment>
<sequence length="480" mass="55518">MKNILFAASECVPFVKTGGLADVVGALPKSLDKDKYDVRVVIPDYTSIPQKYRSRFSYLDSFYMDLGELGNFYVGIMTCEFDGIRYYYIDNEHFFQGERLYSDILWDIQKFSFFSKAVLSMLPVIGFRPDIIHCHDWQTALIPVFLHEMFQDNPFFRGIRTIMTVHNLKFQGVWDIQTMRRFTGLPGHVFTLGRMEFHRDANMLKGGLVYADRITTVSNTYANEIRMPYYGEGLDGLLNARSDSLWGIVNGIDYDLYNPATDKMIAENYDETTFEEGKKACKLAIQRELGMPEDPDVMMIAMITRLTDQKGLDLVEWVMERLLTSRVQLVIIGTGDPRYENLFRYYEWTRKGQVSANILFNETRAHRVYAAADAMLMPSRFEPCGLTQLISLRYGTVPIVRETGGLRDTVQPYNRFEQTGTGFSFANYNADEMLNTIFYAEQVFYDEPDAWKAMVERGMTKDYSWTASAKIYEELYDSLL</sequence>
<dbReference type="HAMAP" id="MF_00484">
    <property type="entry name" value="Glycogen_synth"/>
    <property type="match status" value="1"/>
</dbReference>
<evidence type="ECO:0000256" key="5">
    <source>
        <dbReference type="ARBA" id="ARBA00022679"/>
    </source>
</evidence>
<proteinExistence type="inferred from homology"/>
<evidence type="ECO:0000256" key="4">
    <source>
        <dbReference type="ARBA" id="ARBA00022676"/>
    </source>
</evidence>
<keyword evidence="5 7" id="KW-0808">Transferase</keyword>
<dbReference type="PANTHER" id="PTHR45825">
    <property type="entry name" value="GRANULE-BOUND STARCH SYNTHASE 1, CHLOROPLASTIC/AMYLOPLASTIC"/>
    <property type="match status" value="1"/>
</dbReference>
<comment type="catalytic activity">
    <reaction evidence="1 7">
        <text>[(1-&gt;4)-alpha-D-glucosyl](n) + ADP-alpha-D-glucose = [(1-&gt;4)-alpha-D-glucosyl](n+1) + ADP + H(+)</text>
        <dbReference type="Rhea" id="RHEA:18189"/>
        <dbReference type="Rhea" id="RHEA-COMP:9584"/>
        <dbReference type="Rhea" id="RHEA-COMP:9587"/>
        <dbReference type="ChEBI" id="CHEBI:15378"/>
        <dbReference type="ChEBI" id="CHEBI:15444"/>
        <dbReference type="ChEBI" id="CHEBI:57498"/>
        <dbReference type="ChEBI" id="CHEBI:456216"/>
        <dbReference type="EC" id="2.4.1.21"/>
    </reaction>
</comment>
<reference evidence="10 11" key="1">
    <citation type="submission" date="2021-06" db="EMBL/GenBank/DDBJ databases">
        <authorList>
            <person name="Sun Q."/>
            <person name="Li D."/>
        </authorList>
    </citation>
    <scope>NUCLEOTIDE SEQUENCE [LARGE SCALE GENOMIC DNA]</scope>
    <source>
        <strain evidence="10 11">MSJd-7</strain>
    </source>
</reference>
<organism evidence="10 11">
    <name type="scientific">Butyricicoccus intestinisimiae</name>
    <dbReference type="NCBI Taxonomy" id="2841509"/>
    <lineage>
        <taxon>Bacteria</taxon>
        <taxon>Bacillati</taxon>
        <taxon>Bacillota</taxon>
        <taxon>Clostridia</taxon>
        <taxon>Eubacteriales</taxon>
        <taxon>Butyricicoccaceae</taxon>
        <taxon>Butyricicoccus</taxon>
    </lineage>
</organism>
<dbReference type="Pfam" id="PF00534">
    <property type="entry name" value="Glycos_transf_1"/>
    <property type="match status" value="1"/>
</dbReference>
<protein>
    <recommendedName>
        <fullName evidence="7">Glycogen synthase</fullName>
        <ecNumber evidence="7">2.4.1.21</ecNumber>
    </recommendedName>
    <alternativeName>
        <fullName evidence="7">Starch [bacterial glycogen] synthase</fullName>
    </alternativeName>
</protein>
<dbReference type="Pfam" id="PF08323">
    <property type="entry name" value="Glyco_transf_5"/>
    <property type="match status" value="1"/>
</dbReference>
<evidence type="ECO:0000313" key="11">
    <source>
        <dbReference type="Proteomes" id="UP000783588"/>
    </source>
</evidence>
<keyword evidence="6 7" id="KW-0320">Glycogen biosynthesis</keyword>
<keyword evidence="11" id="KW-1185">Reference proteome</keyword>
<evidence type="ECO:0000256" key="2">
    <source>
        <dbReference type="ARBA" id="ARBA00002764"/>
    </source>
</evidence>
<dbReference type="InterPro" id="IPR001296">
    <property type="entry name" value="Glyco_trans_1"/>
</dbReference>